<dbReference type="SMART" id="SM00089">
    <property type="entry name" value="PKD"/>
    <property type="match status" value="2"/>
</dbReference>
<dbReference type="GO" id="GO:0016020">
    <property type="term" value="C:membrane"/>
    <property type="evidence" value="ECO:0007669"/>
    <property type="project" value="UniProtKB-SubCell"/>
</dbReference>
<dbReference type="InterPro" id="IPR011050">
    <property type="entry name" value="Pectin_lyase_fold/virulence"/>
</dbReference>
<evidence type="ECO:0000256" key="5">
    <source>
        <dbReference type="ARBA" id="ARBA00022989"/>
    </source>
</evidence>
<proteinExistence type="predicted"/>
<keyword evidence="5" id="KW-1133">Transmembrane helix</keyword>
<dbReference type="InterPro" id="IPR013783">
    <property type="entry name" value="Ig-like_fold"/>
</dbReference>
<evidence type="ECO:0000256" key="1">
    <source>
        <dbReference type="ARBA" id="ARBA00004141"/>
    </source>
</evidence>
<dbReference type="InterPro" id="IPR000601">
    <property type="entry name" value="PKD_dom"/>
</dbReference>
<evidence type="ECO:0000256" key="3">
    <source>
        <dbReference type="ARBA" id="ARBA00022692"/>
    </source>
</evidence>
<feature type="region of interest" description="Disordered" evidence="7">
    <location>
        <begin position="2019"/>
        <end position="2048"/>
    </location>
</feature>
<dbReference type="SUPFAM" id="SSF51126">
    <property type="entry name" value="Pectin lyase-like"/>
    <property type="match status" value="2"/>
</dbReference>
<keyword evidence="6" id="KW-0472">Membrane</keyword>
<evidence type="ECO:0000256" key="6">
    <source>
        <dbReference type="ARBA" id="ARBA00023136"/>
    </source>
</evidence>
<dbReference type="PROSITE" id="PS00018">
    <property type="entry name" value="EF_HAND_1"/>
    <property type="match status" value="1"/>
</dbReference>
<dbReference type="InterPro" id="IPR035986">
    <property type="entry name" value="PKD_dom_sf"/>
</dbReference>
<evidence type="ECO:0000313" key="10">
    <source>
        <dbReference type="EMBL" id="MEZ3163802.1"/>
    </source>
</evidence>
<feature type="region of interest" description="Disordered" evidence="7">
    <location>
        <begin position="1250"/>
        <end position="1277"/>
    </location>
</feature>
<dbReference type="Gene3D" id="2.160.20.110">
    <property type="match status" value="2"/>
</dbReference>
<evidence type="ECO:0000313" key="11">
    <source>
        <dbReference type="Proteomes" id="UP001567572"/>
    </source>
</evidence>
<dbReference type="InterPro" id="IPR002126">
    <property type="entry name" value="Cadherin-like_dom"/>
</dbReference>
<dbReference type="Proteomes" id="UP001567572">
    <property type="component" value="Unassembled WGS sequence"/>
</dbReference>
<feature type="domain" description="PKD" evidence="8">
    <location>
        <begin position="2131"/>
        <end position="2219"/>
    </location>
</feature>
<dbReference type="RefSeq" id="WP_371161550.1">
    <property type="nucleotide sequence ID" value="NZ_JBEDNY010000002.1"/>
</dbReference>
<dbReference type="PANTHER" id="PTHR46730">
    <property type="entry name" value="POLYCYSTIN-1"/>
    <property type="match status" value="1"/>
</dbReference>
<dbReference type="Gene3D" id="2.60.40.10">
    <property type="entry name" value="Immunoglobulins"/>
    <property type="match status" value="2"/>
</dbReference>
<sequence length="2246" mass="232236">MTPWQKQTGAILFSLLLLTSMVAGSAASSEFATADTPTDGDTSVISEPISNNEVTFTDTRYIEQIAFNAATDIQGRVNLTERDPPNRNGSVADAIQTEFVDADDEVTGFTLAASIDIRRAPALGDGETATLRGSVPAQAIDDPSSLTVIRVPDNLSSAETLPTDVTDASGGENDTVGFEATTTNFSTFVVGETQTSTGEFAVDINGTQTDDSVEPGTTATVVASVTNTRDSQATQTVTLDFGENTSTDSVELTLNGSESTTVILTHDVAVDAPLGSPNATVRTANDSDSTEISIIRPDDGEDDAAPSEVNVTASSVSPISVTSSTQETFEVAVRIDNTSLGDTASGDITVAFEGFNLSVDDDELAGPEEELRIDYTDANVSNGTISVTEVVSATAPSTTGGYPVYVTDVEVATGSDTDEFLIEDELVTMDTIEVTDGPDDGAGLPENGTEDDLYRIANVSELQAMEDDLNGHYVLVADIDATDTAQWNNGSGFDPVGGTLFNNDLPWFRGTLDGNGHTIAGLTIDRPSEDFVGIFRTSAGTISNVSLTNVTVTGNSRTGVVAAANPGDVSDTSVSGNVTGDRYVGGVVGDNPGSITNATASVTVSGGQDVGGLVGGSDGTITAATASGSVNGTGVVGGLTGSNQGAISDANASGSVTGSEFGDVGGLVGRNAGTITAATASGNVTGIGDSGNSIGGLVGGNTGTITNTAASGRVSGSSNVGGLVGKNDGGGNRDGGTIRESFAVGLVSGENGVGGLAGSNIAYDGTTGSIFESYFDSRTTNQPPSENVTSLTTAQMQGEAARTNMTGLDFETTWRVTDGYPALRAFSETAPGEGPPDAGTALTVNASASSVSPTTAIVGDSQTYTVTVTVENTSLNESEARNIEVRFEDFEFDTGEDDLTIGYSAADVTDSTVTVSETVSATPVSTGLHDVTVTDIRREAIDEETGSLLENANVTIDTIEVIDTPDAPPEAEGISFVPAAGSSSFGRNDSRVYAEKIVVATPSSGGVSIGDANSRAFRLVQTDTDTNESVVVEPEPGVGTYNITGAAFEIYQPNGTIGYSNPLADRGPALRVELANGTRTEIPVTVSGNRDLFDPSRTESSVFDPYAVQLLSENTTQPSDSSVLAETGSRIRGIGYDGGPGTEQGLRQNSTEGTIEASIDRESDVNASWDVEYVVASSPDSLIEYAVTPASNSAILNRSVDNDNAADNFTATFDSGGLQNGSYLHAFVIRPSERSDEVYLTLIGENLRIGDAGDGPDDGGDLVPFPETDQPGQTTPPSLAGKFRVEESVAASTTIALLENSSTEYSLNITAPDGSENVTFYLQEQAVSASQDIDDVRMLLDGQPRQFTVVEDAGPGNSSWIAFTVPHFSTRTVTFTSESGSGDAAPSVTAPGNATYDPSSSLTIGTSHNATGVIDDSDVAIRMVNVTAGNNTQVALNDSVPVEGRANTTIPADRLSGDVTIETQLYNVSSKSVVETDVVSFSSTIQSTLTVNNSDPDTYDSIQAAVDAAAPETTIIVHPGEYNESVQIYRNVSIVSESVYAADPRPNTGAPAPAPVLDSNRTSYAAFNIHHDITGIRIEGFEIRNYTNGIRAWNNGTTAITVRQNTIRQVDTGVLVGGDPTIDDIGTGQHRYWNISSNDIQNATDSGMQVYNLANATVRSNQIYRSAEVSGGNNFSFGISTTANNETVTNVTVRNNSLTGTYDNFGIGVRAGFPQFDSSGALTDVEIVDNRVEASLPGDGISISAYNDSHATNIQVVNNTVSDATTDWPGVGVFTMDNGQMGSLTVRNNTLLGNKHGFGIAMATNTSYDTVRLLNNDISQNERNGVIITSNTSGDGLILRENTITSNQNAGLLHNGTGQVNATRNWWGATDGPSGNFTGSGQKVFGNVTVQPFYTDANLTTLSSEQDDGSNGDDDNSTDSGAAPSITAPGDATYDPNSPLTIETSHNATGVIDDSDVTIQMVNITAGNDTQVALNDSVPVEGRANTTIPAGSLTGNVTVETQLYNVSSGTVVASDTVSLTADTSDDGGGGGSGGGGGGGDDSDDPSEPAVTAVITANQTGVYPDEVIMFNGSASEGTNLAYEWTFGDGTSATDESVTHAYNATGTYNVTLTAANQSASDTDQIAVRVVEPVTATLTAERTSASVGDIIEFDALASTSDNRTANVTYEWQFGDGDTVTDTVVAHEYNATGTYTVTLTATDTVTGETTTDTVEVTVEEGTDNEVPGFGHIASLLALLLFVLGVRRKSG</sequence>
<feature type="region of interest" description="Disordered" evidence="7">
    <location>
        <begin position="277"/>
        <end position="306"/>
    </location>
</feature>
<name>A0ABD5M0Q7_9EURY</name>
<feature type="region of interest" description="Disordered" evidence="7">
    <location>
        <begin position="1902"/>
        <end position="1944"/>
    </location>
</feature>
<feature type="compositionally biased region" description="Acidic residues" evidence="7">
    <location>
        <begin position="1905"/>
        <end position="1917"/>
    </location>
</feature>
<evidence type="ECO:0000256" key="4">
    <source>
        <dbReference type="ARBA" id="ARBA00022737"/>
    </source>
</evidence>
<accession>A0ABD5M0Q7</accession>
<dbReference type="Pfam" id="PF00801">
    <property type="entry name" value="PKD"/>
    <property type="match status" value="1"/>
</dbReference>
<evidence type="ECO:0000256" key="2">
    <source>
        <dbReference type="ARBA" id="ARBA00016512"/>
    </source>
</evidence>
<feature type="compositionally biased region" description="Gly residues" evidence="7">
    <location>
        <begin position="2026"/>
        <end position="2039"/>
    </location>
</feature>
<dbReference type="Pfam" id="PF18911">
    <property type="entry name" value="PKD_4"/>
    <property type="match status" value="1"/>
</dbReference>
<comment type="subcellular location">
    <subcellularLocation>
        <location evidence="1">Membrane</location>
        <topology evidence="1">Multi-pass membrane protein</topology>
    </subcellularLocation>
</comment>
<dbReference type="PROSITE" id="PS50093">
    <property type="entry name" value="PKD"/>
    <property type="match status" value="2"/>
</dbReference>
<feature type="domain" description="PKD" evidence="8">
    <location>
        <begin position="2050"/>
        <end position="2134"/>
    </location>
</feature>
<comment type="caution">
    <text evidence="10">The sequence shown here is derived from an EMBL/GenBank/DDBJ whole genome shotgun (WGS) entry which is preliminary data.</text>
</comment>
<dbReference type="InterPro" id="IPR018247">
    <property type="entry name" value="EF_Hand_1_Ca_BS"/>
</dbReference>
<dbReference type="Gene3D" id="2.160.20.10">
    <property type="entry name" value="Single-stranded right-handed beta-helix, Pectin lyase-like"/>
    <property type="match status" value="2"/>
</dbReference>
<keyword evidence="3" id="KW-0812">Transmembrane</keyword>
<dbReference type="PROSITE" id="PS50268">
    <property type="entry name" value="CADHERIN_2"/>
    <property type="match status" value="1"/>
</dbReference>
<keyword evidence="4" id="KW-0677">Repeat</keyword>
<dbReference type="CDD" id="cd00146">
    <property type="entry name" value="PKD"/>
    <property type="match status" value="2"/>
</dbReference>
<dbReference type="EMBL" id="JBEDNY010000002">
    <property type="protein sequence ID" value="MEZ3163802.1"/>
    <property type="molecule type" value="Genomic_DNA"/>
</dbReference>
<evidence type="ECO:0000259" key="9">
    <source>
        <dbReference type="PROSITE" id="PS50268"/>
    </source>
</evidence>
<dbReference type="SMART" id="SM00710">
    <property type="entry name" value="PbH1"/>
    <property type="match status" value="11"/>
</dbReference>
<protein>
    <recommendedName>
        <fullName evidence="2">Probable pectate lyase C</fullName>
    </recommendedName>
</protein>
<feature type="compositionally biased region" description="Polar residues" evidence="7">
    <location>
        <begin position="277"/>
        <end position="292"/>
    </location>
</feature>
<keyword evidence="11" id="KW-1185">Reference proteome</keyword>
<dbReference type="InterPro" id="IPR012334">
    <property type="entry name" value="Pectin_lyas_fold"/>
</dbReference>
<dbReference type="InterPro" id="IPR006626">
    <property type="entry name" value="PbH1"/>
</dbReference>
<organism evidence="10 11">
    <name type="scientific">Halorubrum miltondacostae</name>
    <dbReference type="NCBI Taxonomy" id="3076378"/>
    <lineage>
        <taxon>Archaea</taxon>
        <taxon>Methanobacteriati</taxon>
        <taxon>Methanobacteriota</taxon>
        <taxon>Stenosarchaea group</taxon>
        <taxon>Halobacteria</taxon>
        <taxon>Halobacteriales</taxon>
        <taxon>Haloferacaceae</taxon>
        <taxon>Halorubrum</taxon>
    </lineage>
</organism>
<gene>
    <name evidence="10" type="ORF">ABNG04_07915</name>
</gene>
<evidence type="ECO:0000259" key="8">
    <source>
        <dbReference type="PROSITE" id="PS50093"/>
    </source>
</evidence>
<feature type="compositionally biased region" description="Polar residues" evidence="7">
    <location>
        <begin position="1935"/>
        <end position="1944"/>
    </location>
</feature>
<evidence type="ECO:0000256" key="7">
    <source>
        <dbReference type="SAM" id="MobiDB-lite"/>
    </source>
</evidence>
<dbReference type="SUPFAM" id="SSF49299">
    <property type="entry name" value="PKD domain"/>
    <property type="match status" value="2"/>
</dbReference>
<dbReference type="InterPro" id="IPR022409">
    <property type="entry name" value="PKD/Chitinase_dom"/>
</dbReference>
<reference evidence="10 11" key="1">
    <citation type="submission" date="2024-06" db="EMBL/GenBank/DDBJ databases">
        <title>Halorubrum miltondacostae sp. nov., a potential PHA producer isolated from an inland solar saltern in Rio Maior, Portugal.</title>
        <authorList>
            <person name="Albuquerque L."/>
            <person name="Viver T."/>
            <person name="Barroso C."/>
            <person name="Claudino R."/>
            <person name="Galvan M."/>
            <person name="Simoes G."/>
            <person name="Lobo Da Cunha A."/>
            <person name="Egas C."/>
        </authorList>
    </citation>
    <scope>NUCLEOTIDE SEQUENCE [LARGE SCALE GENOMIC DNA]</scope>
    <source>
        <strain evidence="10 11">RMP-11</strain>
    </source>
</reference>
<dbReference type="PANTHER" id="PTHR46730:SF4">
    <property type="entry name" value="POLYCYSTIC KIDNEY DISEASE PROTEIN 1-LIKE 1"/>
    <property type="match status" value="1"/>
</dbReference>
<feature type="domain" description="Cadherin" evidence="9">
    <location>
        <begin position="2116"/>
        <end position="2225"/>
    </location>
</feature>